<gene>
    <name evidence="1" type="ORF">DFP98_110103</name>
</gene>
<dbReference type="AlphaFoldDB" id="A0A3D9JS73"/>
<sequence length="556" mass="61797">MSSSAVGTIREIVRLQDERLSQFRSMRLEAEAAGETPEPLGLVSASLMLPLFANPESSYYRDASLLRELEEALALFLQTQLPSGCISLVNCNIDSPPDTAFSVHLAALLYQIVDRSGMDELSGARVSLLLFLERAKPCLLNGGIHTPNHRWVMAGAFAKIYEIFGGEAFRERAFQFLDEGLDITDYGEWTERSNAIYNGACAIHLYDVGLIFGYEPAFAAIRSNLNMMQYMLHPDDSIVTEYSGRQDYGRTMMMDDWYYAVCHLMATRDRSPLFGAMAGVAAKTAPLGAHALIFWMLYPEQMNALDLYEPLSDDYTILLGEENEVPVPKNVPYLGKLVQHPHGASVLRHRKGKISVTAMAGQPELLHIRYGKAVMHGLKIGAGWFGIGAVAFPSIKKVGEQTYRMEVELEGCYWGPLPKRLTAGTNGMYVKMPNHLREKTNVQFLPVALEITMLENGVDVRVLSESIPNIYLQTVCMFDAKGELSGRSLKEAAPAIVQLTDGDAVFSMDEDAILISTGAHEHADVSMRNDPINRDALNLTVNWVTPTDKTLRIRFR</sequence>
<comment type="caution">
    <text evidence="1">The sequence shown here is derived from an EMBL/GenBank/DDBJ whole genome shotgun (WGS) entry which is preliminary data.</text>
</comment>
<evidence type="ECO:0000313" key="2">
    <source>
        <dbReference type="Proteomes" id="UP000256977"/>
    </source>
</evidence>
<name>A0A3D9JS73_9BACL</name>
<dbReference type="EMBL" id="QRDZ01000010">
    <property type="protein sequence ID" value="RED76884.1"/>
    <property type="molecule type" value="Genomic_DNA"/>
</dbReference>
<organism evidence="1 2">
    <name type="scientific">Cohnella phaseoli</name>
    <dbReference type="NCBI Taxonomy" id="456490"/>
    <lineage>
        <taxon>Bacteria</taxon>
        <taxon>Bacillati</taxon>
        <taxon>Bacillota</taxon>
        <taxon>Bacilli</taxon>
        <taxon>Bacillales</taxon>
        <taxon>Paenibacillaceae</taxon>
        <taxon>Cohnella</taxon>
    </lineage>
</organism>
<reference evidence="1 2" key="1">
    <citation type="submission" date="2018-07" db="EMBL/GenBank/DDBJ databases">
        <title>Genomic Encyclopedia of Type Strains, Phase III (KMG-III): the genomes of soil and plant-associated and newly described type strains.</title>
        <authorList>
            <person name="Whitman W."/>
        </authorList>
    </citation>
    <scope>NUCLEOTIDE SEQUENCE [LARGE SCALE GENOMIC DNA]</scope>
    <source>
        <strain evidence="1 2">CECT 7287</strain>
    </source>
</reference>
<dbReference type="OrthoDB" id="1290722at2"/>
<evidence type="ECO:0008006" key="3">
    <source>
        <dbReference type="Google" id="ProtNLM"/>
    </source>
</evidence>
<proteinExistence type="predicted"/>
<accession>A0A3D9JS73</accession>
<evidence type="ECO:0000313" key="1">
    <source>
        <dbReference type="EMBL" id="RED76884.1"/>
    </source>
</evidence>
<dbReference type="Proteomes" id="UP000256977">
    <property type="component" value="Unassembled WGS sequence"/>
</dbReference>
<dbReference type="RefSeq" id="WP_116061351.1">
    <property type="nucleotide sequence ID" value="NZ_QRDZ01000010.1"/>
</dbReference>
<keyword evidence="2" id="KW-1185">Reference proteome</keyword>
<protein>
    <recommendedName>
        <fullName evidence="3">Heparinase II/III-like protein</fullName>
    </recommendedName>
</protein>